<dbReference type="CDD" id="cd22911">
    <property type="entry name" value="HFD_H3"/>
    <property type="match status" value="1"/>
</dbReference>
<comment type="similarity">
    <text evidence="3">Belongs to the histone H3 family.</text>
</comment>
<proteinExistence type="inferred from homology"/>
<keyword evidence="11" id="KW-1185">Reference proteome</keyword>
<dbReference type="KEGG" id="ovi:T265_01844"/>
<dbReference type="GO" id="GO:0000786">
    <property type="term" value="C:nucleosome"/>
    <property type="evidence" value="ECO:0007669"/>
    <property type="project" value="UniProtKB-KW"/>
</dbReference>
<evidence type="ECO:0000256" key="5">
    <source>
        <dbReference type="ARBA" id="ARBA00023125"/>
    </source>
</evidence>
<evidence type="ECO:0000313" key="11">
    <source>
        <dbReference type="Proteomes" id="UP000054324"/>
    </source>
</evidence>
<dbReference type="EMBL" id="KL596638">
    <property type="protein sequence ID" value="KER32070.1"/>
    <property type="molecule type" value="Genomic_DNA"/>
</dbReference>
<keyword evidence="6" id="KW-0539">Nucleus</keyword>
<organism evidence="10 11">
    <name type="scientific">Opisthorchis viverrini</name>
    <name type="common">Southeast Asian liver fluke</name>
    <dbReference type="NCBI Taxonomy" id="6198"/>
    <lineage>
        <taxon>Eukaryota</taxon>
        <taxon>Metazoa</taxon>
        <taxon>Spiralia</taxon>
        <taxon>Lophotrochozoa</taxon>
        <taxon>Platyhelminthes</taxon>
        <taxon>Trematoda</taxon>
        <taxon>Digenea</taxon>
        <taxon>Opisthorchiida</taxon>
        <taxon>Opisthorchiata</taxon>
        <taxon>Opisthorchiidae</taxon>
        <taxon>Opisthorchis</taxon>
    </lineage>
</organism>
<feature type="compositionally biased region" description="Low complexity" evidence="8">
    <location>
        <begin position="134"/>
        <end position="145"/>
    </location>
</feature>
<dbReference type="GO" id="GO:0046982">
    <property type="term" value="F:protein heterodimerization activity"/>
    <property type="evidence" value="ECO:0007669"/>
    <property type="project" value="InterPro"/>
</dbReference>
<feature type="domain" description="Core Histone H2A/H2B/H3" evidence="9">
    <location>
        <begin position="183"/>
        <end position="272"/>
    </location>
</feature>
<dbReference type="OrthoDB" id="842664at2759"/>
<dbReference type="PANTHER" id="PTHR45810">
    <property type="entry name" value="HISTONE H3.2"/>
    <property type="match status" value="1"/>
</dbReference>
<keyword evidence="5" id="KW-0238">DNA-binding</keyword>
<dbReference type="InterPro" id="IPR009072">
    <property type="entry name" value="Histone-fold"/>
</dbReference>
<dbReference type="GO" id="GO:0030527">
    <property type="term" value="F:structural constituent of chromatin"/>
    <property type="evidence" value="ECO:0007669"/>
    <property type="project" value="InterPro"/>
</dbReference>
<dbReference type="InterPro" id="IPR007125">
    <property type="entry name" value="H2A/H2B/H3"/>
</dbReference>
<dbReference type="PANTHER" id="PTHR45810:SF17">
    <property type="entry name" value="HISTONE H3-LIKE CENTROMERIC PROTEIN A"/>
    <property type="match status" value="1"/>
</dbReference>
<reference evidence="10 11" key="1">
    <citation type="submission" date="2013-11" db="EMBL/GenBank/DDBJ databases">
        <title>Opisthorchis viverrini - life in the bile duct.</title>
        <authorList>
            <person name="Young N.D."/>
            <person name="Nagarajan N."/>
            <person name="Lin S.J."/>
            <person name="Korhonen P.K."/>
            <person name="Jex A.R."/>
            <person name="Hall R.S."/>
            <person name="Safavi-Hemami H."/>
            <person name="Kaewkong W."/>
            <person name="Bertrand D."/>
            <person name="Gao S."/>
            <person name="Seet Q."/>
            <person name="Wongkham S."/>
            <person name="Teh B.T."/>
            <person name="Wongkham C."/>
            <person name="Intapan P.M."/>
            <person name="Maleewong W."/>
            <person name="Yang X."/>
            <person name="Hu M."/>
            <person name="Wang Z."/>
            <person name="Hofmann A."/>
            <person name="Sternberg P.W."/>
            <person name="Tan P."/>
            <person name="Wang J."/>
            <person name="Gasser R.B."/>
        </authorList>
    </citation>
    <scope>NUCLEOTIDE SEQUENCE [LARGE SCALE GENOMIC DNA]</scope>
</reference>
<protein>
    <recommendedName>
        <fullName evidence="9">Core Histone H2A/H2B/H3 domain-containing protein</fullName>
    </recommendedName>
</protein>
<keyword evidence="4" id="KW-0158">Chromosome</keyword>
<dbReference type="InterPro" id="IPR000164">
    <property type="entry name" value="Histone_H3/CENP-A"/>
</dbReference>
<comment type="subcellular location">
    <subcellularLocation>
        <location evidence="2">Chromosome</location>
    </subcellularLocation>
    <subcellularLocation>
        <location evidence="1">Nucleus</location>
    </subcellularLocation>
</comment>
<dbReference type="Gene3D" id="1.10.20.10">
    <property type="entry name" value="Histone, subunit A"/>
    <property type="match status" value="1"/>
</dbReference>
<dbReference type="Pfam" id="PF00125">
    <property type="entry name" value="Histone"/>
    <property type="match status" value="1"/>
</dbReference>
<evidence type="ECO:0000259" key="9">
    <source>
        <dbReference type="Pfam" id="PF00125"/>
    </source>
</evidence>
<evidence type="ECO:0000313" key="10">
    <source>
        <dbReference type="EMBL" id="KER32070.1"/>
    </source>
</evidence>
<gene>
    <name evidence="10" type="ORF">T265_01844</name>
</gene>
<evidence type="ECO:0000256" key="3">
    <source>
        <dbReference type="ARBA" id="ARBA00010343"/>
    </source>
</evidence>
<evidence type="ECO:0000256" key="8">
    <source>
        <dbReference type="SAM" id="MobiDB-lite"/>
    </source>
</evidence>
<sequence length="287" mass="32059">MWSNQSWPKVLYLPRQDTDGVDTTNDVETKDGHNYLPDFLTALTICQPTEDFNPTLASTPLRPTSSNDPFRHPLGFVFVSFSILSRSMPTEDFNPTLASTPLRPTSSNDPFRHPYPRIRVVRTKSSGPVVQQNVSHSSNASVTSSRVRHKNSATVRRLDSASIQRLDLPQVSKSGKKRKPKRGMKALREIRAYQKSTDLLICKLPFARVVRSIALRVLGEDAGVYRWQAVCILAIQEAAEALLVSLMESSMKCAAHANRVTLMPKDIRLAAELQNIPTPYTSASRPF</sequence>
<evidence type="ECO:0000256" key="7">
    <source>
        <dbReference type="ARBA" id="ARBA00023269"/>
    </source>
</evidence>
<dbReference type="SUPFAM" id="SSF47113">
    <property type="entry name" value="Histone-fold"/>
    <property type="match status" value="1"/>
</dbReference>
<dbReference type="GO" id="GO:0003677">
    <property type="term" value="F:DNA binding"/>
    <property type="evidence" value="ECO:0007669"/>
    <property type="project" value="UniProtKB-KW"/>
</dbReference>
<dbReference type="CTD" id="20316032"/>
<dbReference type="GO" id="GO:0005634">
    <property type="term" value="C:nucleus"/>
    <property type="evidence" value="ECO:0007669"/>
    <property type="project" value="UniProtKB-SubCell"/>
</dbReference>
<evidence type="ECO:0000256" key="1">
    <source>
        <dbReference type="ARBA" id="ARBA00004123"/>
    </source>
</evidence>
<dbReference type="AlphaFoldDB" id="A0A075A8L9"/>
<evidence type="ECO:0000256" key="4">
    <source>
        <dbReference type="ARBA" id="ARBA00022454"/>
    </source>
</evidence>
<evidence type="ECO:0000256" key="6">
    <source>
        <dbReference type="ARBA" id="ARBA00023242"/>
    </source>
</evidence>
<dbReference type="GeneID" id="20316032"/>
<dbReference type="STRING" id="6198.A0A075A8L9"/>
<dbReference type="Proteomes" id="UP000054324">
    <property type="component" value="Unassembled WGS sequence"/>
</dbReference>
<dbReference type="RefSeq" id="XP_009164218.1">
    <property type="nucleotide sequence ID" value="XM_009165954.1"/>
</dbReference>
<dbReference type="SMART" id="SM00428">
    <property type="entry name" value="H3"/>
    <property type="match status" value="1"/>
</dbReference>
<dbReference type="PRINTS" id="PR00622">
    <property type="entry name" value="HISTONEH3"/>
</dbReference>
<name>A0A075A8L9_OPIVI</name>
<keyword evidence="7" id="KW-0544">Nucleosome core</keyword>
<evidence type="ECO:0000256" key="2">
    <source>
        <dbReference type="ARBA" id="ARBA00004286"/>
    </source>
</evidence>
<accession>A0A075A8L9</accession>
<feature type="region of interest" description="Disordered" evidence="8">
    <location>
        <begin position="125"/>
        <end position="154"/>
    </location>
</feature>